<name>A0A7W9YN14_9BACL</name>
<dbReference type="AlphaFoldDB" id="A0A7W9YN14"/>
<dbReference type="EMBL" id="JACHES010000001">
    <property type="protein sequence ID" value="MBB6175198.1"/>
    <property type="molecule type" value="Genomic_DNA"/>
</dbReference>
<reference evidence="4 5" key="1">
    <citation type="submission" date="2020-08" db="EMBL/GenBank/DDBJ databases">
        <title>Genomic Encyclopedia of Type Strains, Phase IV (KMG-IV): sequencing the most valuable type-strain genomes for metagenomic binning, comparative biology and taxonomic classification.</title>
        <authorList>
            <person name="Goeker M."/>
        </authorList>
    </citation>
    <scope>NUCLEOTIDE SEQUENCE [LARGE SCALE GENOMIC DNA]</scope>
    <source>
        <strain evidence="4 5">DSM 23211</strain>
    </source>
</reference>
<keyword evidence="2" id="KW-0175">Coiled coil</keyword>
<evidence type="ECO:0000256" key="1">
    <source>
        <dbReference type="ARBA" id="ARBA00023118"/>
    </source>
</evidence>
<dbReference type="Pfam" id="PF03787">
    <property type="entry name" value="RAMPs"/>
    <property type="match status" value="1"/>
</dbReference>
<evidence type="ECO:0000313" key="4">
    <source>
        <dbReference type="EMBL" id="MBB6175198.1"/>
    </source>
</evidence>
<dbReference type="PANTHER" id="PTHR39965:SF1">
    <property type="entry name" value="CRISPR SYSTEM CMR SUBUNIT CMR6"/>
    <property type="match status" value="1"/>
</dbReference>
<dbReference type="PANTHER" id="PTHR39965">
    <property type="entry name" value="CRISPR SYSTEM CMR SUBUNIT CMR6"/>
    <property type="match status" value="1"/>
</dbReference>
<evidence type="ECO:0000313" key="5">
    <source>
        <dbReference type="Proteomes" id="UP000523528"/>
    </source>
</evidence>
<accession>A0A7W9YN14</accession>
<proteinExistence type="predicted"/>
<dbReference type="Proteomes" id="UP000523528">
    <property type="component" value="Unassembled WGS sequence"/>
</dbReference>
<organism evidence="4 5">
    <name type="scientific">Anoxybacillus tengchongensis</name>
    <dbReference type="NCBI Taxonomy" id="576944"/>
    <lineage>
        <taxon>Bacteria</taxon>
        <taxon>Bacillati</taxon>
        <taxon>Bacillota</taxon>
        <taxon>Bacilli</taxon>
        <taxon>Bacillales</taxon>
        <taxon>Anoxybacillaceae</taxon>
        <taxon>Anoxybacillus</taxon>
    </lineage>
</organism>
<feature type="domain" description="CRISPR type III-associated protein" evidence="3">
    <location>
        <begin position="110"/>
        <end position="271"/>
    </location>
</feature>
<evidence type="ECO:0000259" key="3">
    <source>
        <dbReference type="Pfam" id="PF03787"/>
    </source>
</evidence>
<dbReference type="RefSeq" id="WP_183246125.1">
    <property type="nucleotide sequence ID" value="NZ_JACHES010000001.1"/>
</dbReference>
<gene>
    <name evidence="4" type="ORF">HNQ82_000008</name>
</gene>
<dbReference type="InterPro" id="IPR010172">
    <property type="entry name" value="CRISPR-assoc_prot_TM1791"/>
</dbReference>
<dbReference type="InterPro" id="IPR005537">
    <property type="entry name" value="RAMP_III_fam"/>
</dbReference>
<protein>
    <submittedName>
        <fullName evidence="4">CRISPR-associated protein Cmr6</fullName>
    </submittedName>
</protein>
<feature type="coiled-coil region" evidence="2">
    <location>
        <begin position="282"/>
        <end position="309"/>
    </location>
</feature>
<dbReference type="NCBIfam" id="TIGR01898">
    <property type="entry name" value="cas_TM1791_cmr6"/>
    <property type="match status" value="1"/>
</dbReference>
<evidence type="ECO:0000256" key="2">
    <source>
        <dbReference type="SAM" id="Coils"/>
    </source>
</evidence>
<keyword evidence="1" id="KW-0051">Antiviral defense</keyword>
<keyword evidence="5" id="KW-1185">Reference proteome</keyword>
<comment type="caution">
    <text evidence="4">The sequence shown here is derived from an EMBL/GenBank/DDBJ whole genome shotgun (WGS) entry which is preliminary data.</text>
</comment>
<dbReference type="GO" id="GO:0051607">
    <property type="term" value="P:defense response to virus"/>
    <property type="evidence" value="ECO:0007669"/>
    <property type="project" value="UniProtKB-KW"/>
</dbReference>
<sequence length="385" mass="44388">MNKRHPAKQQVREEKYFLPKDTHAIFRAANDQQLTHLAYRLHYGLSHEFDEKKGCYKVAKRLPVVSIHPDVQQVAKQALLHRERSFVSFAHIASVRKLKATPVGKMVHGLGAGHVRETSLTIHPTYGIPYIPASSLKGVVRQWWIEAYGEGKEAAIEQSNEATAIFGTQQRRGCVQFYDVYLVNGLQLVPEVMTVHMKKYYETKGMPTDDQSPTPVSFFTVKVTDVDIYLSCLHLEQQAEQLLKTATEWTMRALEELGIGSKTSSGYGYFRNVRDVTEQEFLPLMKQAKEQIESEMQKQQQQKEEQYLASLSPEERLVKEIERLTTNEQDQQKSKSELYKQVIETKNKDAARALKAYWEKIGEWNVKPKQKKQYEKVQAVRALLE</sequence>